<dbReference type="EMBL" id="MFKN01000029">
    <property type="protein sequence ID" value="OGG40542.1"/>
    <property type="molecule type" value="Genomic_DNA"/>
</dbReference>
<evidence type="ECO:0000256" key="8">
    <source>
        <dbReference type="ARBA" id="ARBA00023136"/>
    </source>
</evidence>
<sequence length="424" mass="45108">MLNSFFRKLKLAFGASEIRSRIFFLIGALVLFRLLAAVPIPGVDRNALAAFFANNQFFGLLNIFSGGGLSGLSIVMLGVGPYITASIIMQLGTIIFPQVKQAYFEEGETGRAKFIGWSRLLTIPIAILQGIGFIFLLQGQGVIAQLDTVALVANIALIAAGSLLLMWLGELVTEFGIGNGVSLIILAGILASVPTSLSQTLFAATAANIPAYLGFTLLGLAMIYAVVVVSDAERSIPIAYARAVRGAALSQGAATYLPIRLLQAGVIPIIFALSLLLLPQMVLSMLGAIKISFAVSASIWYSAFLANPWQYGSVYFLLVVLFTYFYTAVTFEPHRVAENLQKSGAFVPGVRPGRETEEYIGKVVNRITLPGSCFLGLIAVAPSIIQGLTGVTTLVLGGTALLIAVQVALDLAHKIDAQVSLREY</sequence>
<evidence type="ECO:0000256" key="9">
    <source>
        <dbReference type="ARBA" id="ARBA00039733"/>
    </source>
</evidence>
<evidence type="ECO:0000313" key="13">
    <source>
        <dbReference type="Proteomes" id="UP000179014"/>
    </source>
</evidence>
<evidence type="ECO:0000313" key="12">
    <source>
        <dbReference type="EMBL" id="OGG40542.1"/>
    </source>
</evidence>
<evidence type="ECO:0000256" key="5">
    <source>
        <dbReference type="ARBA" id="ARBA00022927"/>
    </source>
</evidence>
<dbReference type="GO" id="GO:0005886">
    <property type="term" value="C:plasma membrane"/>
    <property type="evidence" value="ECO:0007669"/>
    <property type="project" value="UniProtKB-SubCell"/>
</dbReference>
<dbReference type="Proteomes" id="UP000179014">
    <property type="component" value="Unassembled WGS sequence"/>
</dbReference>
<dbReference type="STRING" id="1798474.A2118_03970"/>
<comment type="subcellular location">
    <subcellularLocation>
        <location evidence="10">Cell membrane</location>
        <topology evidence="10">Multi-pass membrane protein</topology>
    </subcellularLocation>
    <subcellularLocation>
        <location evidence="1">Membrane</location>
        <topology evidence="1">Multi-pass membrane protein</topology>
    </subcellularLocation>
</comment>
<dbReference type="GO" id="GO:0065002">
    <property type="term" value="P:intracellular protein transmembrane transport"/>
    <property type="evidence" value="ECO:0007669"/>
    <property type="project" value="UniProtKB-UniRule"/>
</dbReference>
<dbReference type="SUPFAM" id="SSF103491">
    <property type="entry name" value="Preprotein translocase SecY subunit"/>
    <property type="match status" value="1"/>
</dbReference>
<comment type="caution">
    <text evidence="10">Lacks conserved residue(s) required for the propagation of feature annotation.</text>
</comment>
<evidence type="ECO:0000256" key="4">
    <source>
        <dbReference type="ARBA" id="ARBA00022692"/>
    </source>
</evidence>
<gene>
    <name evidence="10" type="primary">secY</name>
    <name evidence="12" type="ORF">A2118_03970</name>
</gene>
<evidence type="ECO:0000256" key="10">
    <source>
        <dbReference type="HAMAP-Rule" id="MF_01465"/>
    </source>
</evidence>
<dbReference type="FunFam" id="1.10.3370.10:FF:000001">
    <property type="entry name" value="Preprotein translocase subunit SecY"/>
    <property type="match status" value="1"/>
</dbReference>
<keyword evidence="8 10" id="KW-0472">Membrane</keyword>
<dbReference type="NCBIfam" id="TIGR00967">
    <property type="entry name" value="3a0501s007"/>
    <property type="match status" value="1"/>
</dbReference>
<comment type="similarity">
    <text evidence="2 10 11">Belongs to the SecY/SEC61-alpha family.</text>
</comment>
<feature type="transmembrane region" description="Helical" evidence="10">
    <location>
        <begin position="149"/>
        <end position="169"/>
    </location>
</feature>
<keyword evidence="4 10" id="KW-0812">Transmembrane</keyword>
<organism evidence="12 13">
    <name type="scientific">Candidatus Kaiserbacteria bacterium GWA2_50_9</name>
    <dbReference type="NCBI Taxonomy" id="1798474"/>
    <lineage>
        <taxon>Bacteria</taxon>
        <taxon>Candidatus Kaiseribacteriota</taxon>
    </lineage>
</organism>
<evidence type="ECO:0000256" key="1">
    <source>
        <dbReference type="ARBA" id="ARBA00004141"/>
    </source>
</evidence>
<feature type="transmembrane region" description="Helical" evidence="10">
    <location>
        <begin position="259"/>
        <end position="278"/>
    </location>
</feature>
<feature type="transmembrane region" description="Helical" evidence="10">
    <location>
        <begin position="72"/>
        <end position="96"/>
    </location>
</feature>
<feature type="transmembrane region" description="Helical" evidence="10">
    <location>
        <begin position="209"/>
        <end position="227"/>
    </location>
</feature>
<dbReference type="GO" id="GO:0043952">
    <property type="term" value="P:protein transport by the Sec complex"/>
    <property type="evidence" value="ECO:0007669"/>
    <property type="project" value="UniProtKB-UniRule"/>
</dbReference>
<comment type="caution">
    <text evidence="12">The sequence shown here is derived from an EMBL/GenBank/DDBJ whole genome shotgun (WGS) entry which is preliminary data.</text>
</comment>
<name>A0A1F6BUU7_9BACT</name>
<feature type="transmembrane region" description="Helical" evidence="10">
    <location>
        <begin position="116"/>
        <end position="137"/>
    </location>
</feature>
<accession>A0A1F6BUU7</accession>
<evidence type="ECO:0000256" key="7">
    <source>
        <dbReference type="ARBA" id="ARBA00023010"/>
    </source>
</evidence>
<dbReference type="InterPro" id="IPR002208">
    <property type="entry name" value="SecY/SEC61-alpha"/>
</dbReference>
<feature type="transmembrane region" description="Helical" evidence="10">
    <location>
        <begin position="391"/>
        <end position="412"/>
    </location>
</feature>
<evidence type="ECO:0000256" key="3">
    <source>
        <dbReference type="ARBA" id="ARBA00022448"/>
    </source>
</evidence>
<comment type="subunit">
    <text evidence="10">Component of the Sec protein translocase complex. Heterotrimer consisting of SecY, SecE and SecG subunits. The heterotrimers can form oligomers, although 1 heterotrimer is thought to be able to translocate proteins. Interacts with the ribosome. Interacts with SecDF, and other proteins may be involved. Interacts with SecA.</text>
</comment>
<dbReference type="Pfam" id="PF00344">
    <property type="entry name" value="SecY"/>
    <property type="match status" value="1"/>
</dbReference>
<keyword evidence="3 10" id="KW-0813">Transport</keyword>
<feature type="transmembrane region" description="Helical" evidence="10">
    <location>
        <begin position="285"/>
        <end position="303"/>
    </location>
</feature>
<keyword evidence="5 10" id="KW-0653">Protein transport</keyword>
<feature type="transmembrane region" description="Helical" evidence="10">
    <location>
        <begin position="175"/>
        <end position="197"/>
    </location>
</feature>
<reference evidence="12 13" key="1">
    <citation type="journal article" date="2016" name="Nat. Commun.">
        <title>Thousands of microbial genomes shed light on interconnected biogeochemical processes in an aquifer system.</title>
        <authorList>
            <person name="Anantharaman K."/>
            <person name="Brown C.T."/>
            <person name="Hug L.A."/>
            <person name="Sharon I."/>
            <person name="Castelle C.J."/>
            <person name="Probst A.J."/>
            <person name="Thomas B.C."/>
            <person name="Singh A."/>
            <person name="Wilkins M.J."/>
            <person name="Karaoz U."/>
            <person name="Brodie E.L."/>
            <person name="Williams K.H."/>
            <person name="Hubbard S.S."/>
            <person name="Banfield J.F."/>
        </authorList>
    </citation>
    <scope>NUCLEOTIDE SEQUENCE [LARGE SCALE GENOMIC DNA]</scope>
</reference>
<proteinExistence type="inferred from homology"/>
<dbReference type="PROSITE" id="PS00756">
    <property type="entry name" value="SECY_2"/>
    <property type="match status" value="1"/>
</dbReference>
<dbReference type="AlphaFoldDB" id="A0A1F6BUU7"/>
<dbReference type="InterPro" id="IPR030659">
    <property type="entry name" value="SecY_CS"/>
</dbReference>
<feature type="transmembrane region" description="Helical" evidence="10">
    <location>
        <begin position="309"/>
        <end position="329"/>
    </location>
</feature>
<dbReference type="HAMAP" id="MF_01465">
    <property type="entry name" value="SecY"/>
    <property type="match status" value="1"/>
</dbReference>
<dbReference type="GO" id="GO:0006605">
    <property type="term" value="P:protein targeting"/>
    <property type="evidence" value="ECO:0007669"/>
    <property type="project" value="UniProtKB-UniRule"/>
</dbReference>
<evidence type="ECO:0000256" key="6">
    <source>
        <dbReference type="ARBA" id="ARBA00022989"/>
    </source>
</evidence>
<keyword evidence="6 10" id="KW-1133">Transmembrane helix</keyword>
<dbReference type="InterPro" id="IPR026593">
    <property type="entry name" value="SecY"/>
</dbReference>
<evidence type="ECO:0000256" key="2">
    <source>
        <dbReference type="ARBA" id="ARBA00005751"/>
    </source>
</evidence>
<comment type="function">
    <text evidence="10">The central subunit of the protein translocation channel SecYEG. Consists of two halves formed by TMs 1-5 and 6-10. These two domains form a lateral gate at the front which open onto the bilayer between TMs 2 and 7, and are clamped together by SecE at the back. The channel is closed by both a pore ring composed of hydrophobic SecY resides and a short helix (helix 2A) on the extracellular side of the membrane which forms a plug. The plug probably moves laterally to allow the channel to open. The ring and the pore may move independently.</text>
</comment>
<dbReference type="PRINTS" id="PR00303">
    <property type="entry name" value="SECYTRNLCASE"/>
</dbReference>
<dbReference type="InterPro" id="IPR023201">
    <property type="entry name" value="SecY_dom_sf"/>
</dbReference>
<keyword evidence="10" id="KW-1003">Cell membrane</keyword>
<dbReference type="Gene3D" id="1.10.3370.10">
    <property type="entry name" value="SecY subunit domain"/>
    <property type="match status" value="1"/>
</dbReference>
<dbReference type="PIRSF" id="PIRSF004557">
    <property type="entry name" value="SecY"/>
    <property type="match status" value="1"/>
</dbReference>
<dbReference type="PANTHER" id="PTHR10906">
    <property type="entry name" value="SECY/SEC61-ALPHA FAMILY MEMBER"/>
    <property type="match status" value="1"/>
</dbReference>
<evidence type="ECO:0000256" key="11">
    <source>
        <dbReference type="RuleBase" id="RU004349"/>
    </source>
</evidence>
<protein>
    <recommendedName>
        <fullName evidence="9 10">Protein translocase subunit SecY</fullName>
    </recommendedName>
</protein>
<keyword evidence="7 10" id="KW-0811">Translocation</keyword>